<keyword evidence="4 7" id="KW-0378">Hydrolase</keyword>
<dbReference type="Pfam" id="PF02837">
    <property type="entry name" value="Glyco_hydro_2_N"/>
    <property type="match status" value="1"/>
</dbReference>
<dbReference type="SMART" id="SM01038">
    <property type="entry name" value="Bgal_small_N"/>
    <property type="match status" value="1"/>
</dbReference>
<accession>A0A871R6L3</accession>
<dbReference type="Gene3D" id="2.60.120.260">
    <property type="entry name" value="Galactose-binding domain-like"/>
    <property type="match status" value="1"/>
</dbReference>
<dbReference type="Pfam" id="PF00703">
    <property type="entry name" value="Glyco_hydro_2"/>
    <property type="match status" value="1"/>
</dbReference>
<organism evidence="9 10">
    <name type="scientific">Dekkera bruxellensis</name>
    <name type="common">Brettanomyces custersii</name>
    <dbReference type="NCBI Taxonomy" id="5007"/>
    <lineage>
        <taxon>Eukaryota</taxon>
        <taxon>Fungi</taxon>
        <taxon>Dikarya</taxon>
        <taxon>Ascomycota</taxon>
        <taxon>Saccharomycotina</taxon>
        <taxon>Pichiomycetes</taxon>
        <taxon>Pichiales</taxon>
        <taxon>Pichiaceae</taxon>
        <taxon>Brettanomyces</taxon>
    </lineage>
</organism>
<dbReference type="Gene3D" id="2.70.98.10">
    <property type="match status" value="1"/>
</dbReference>
<dbReference type="EC" id="3.2.1.23" evidence="3"/>
<dbReference type="RefSeq" id="XP_041134775.1">
    <property type="nucleotide sequence ID" value="XM_041283823.1"/>
</dbReference>
<dbReference type="GO" id="GO:0030246">
    <property type="term" value="F:carbohydrate binding"/>
    <property type="evidence" value="ECO:0007669"/>
    <property type="project" value="InterPro"/>
</dbReference>
<dbReference type="SUPFAM" id="SSF49303">
    <property type="entry name" value="beta-Galactosidase/glucuronidase domain"/>
    <property type="match status" value="2"/>
</dbReference>
<dbReference type="InterPro" id="IPR050347">
    <property type="entry name" value="Bact_Beta-galactosidase"/>
</dbReference>
<dbReference type="EMBL" id="CP063130">
    <property type="protein sequence ID" value="QOU18281.1"/>
    <property type="molecule type" value="Genomic_DNA"/>
</dbReference>
<evidence type="ECO:0000256" key="2">
    <source>
        <dbReference type="ARBA" id="ARBA00007401"/>
    </source>
</evidence>
<reference evidence="9" key="2">
    <citation type="journal article" name="BMC Genomics">
        <title>New genome assemblies reveal patterns of domestication and adaptation across Brettanomyces (Dekkera) species.</title>
        <authorList>
            <person name="Roach M.J."/>
            <person name="Borneman A.R."/>
        </authorList>
    </citation>
    <scope>NUCLEOTIDE SEQUENCE</scope>
    <source>
        <strain evidence="9">UCD 2041</strain>
    </source>
</reference>
<evidence type="ECO:0000256" key="7">
    <source>
        <dbReference type="RuleBase" id="RU361154"/>
    </source>
</evidence>
<dbReference type="PROSITE" id="PS00719">
    <property type="entry name" value="GLYCOSYL_HYDROL_F2_1"/>
    <property type="match status" value="1"/>
</dbReference>
<dbReference type="OrthoDB" id="408320at2759"/>
<dbReference type="AlphaFoldDB" id="A0A871R6L3"/>
<dbReference type="Pfam" id="PF02929">
    <property type="entry name" value="Bgal_small_N"/>
    <property type="match status" value="1"/>
</dbReference>
<gene>
    <name evidence="9" type="ORF">BRETT_005344</name>
</gene>
<protein>
    <recommendedName>
        <fullName evidence="3">beta-galactosidase</fullName>
        <ecNumber evidence="3">3.2.1.23</ecNumber>
    </recommendedName>
    <alternativeName>
        <fullName evidence="6">Lactase</fullName>
    </alternativeName>
</protein>
<dbReference type="InterPro" id="IPR036156">
    <property type="entry name" value="Beta-gal/glucu_dom_sf"/>
</dbReference>
<dbReference type="Pfam" id="PF02836">
    <property type="entry name" value="Glyco_hydro_2_C"/>
    <property type="match status" value="1"/>
</dbReference>
<evidence type="ECO:0000256" key="3">
    <source>
        <dbReference type="ARBA" id="ARBA00012756"/>
    </source>
</evidence>
<dbReference type="GO" id="GO:0005990">
    <property type="term" value="P:lactose catabolic process"/>
    <property type="evidence" value="ECO:0007669"/>
    <property type="project" value="TreeGrafter"/>
</dbReference>
<dbReference type="GeneID" id="64577267"/>
<dbReference type="InterPro" id="IPR017853">
    <property type="entry name" value="GH"/>
</dbReference>
<dbReference type="InterPro" id="IPR023230">
    <property type="entry name" value="Glyco_hydro_2_CS"/>
</dbReference>
<evidence type="ECO:0000256" key="1">
    <source>
        <dbReference type="ARBA" id="ARBA00001412"/>
    </source>
</evidence>
<dbReference type="InterPro" id="IPR006104">
    <property type="entry name" value="Glyco_hydro_2_N"/>
</dbReference>
<dbReference type="InterPro" id="IPR008979">
    <property type="entry name" value="Galactose-bd-like_sf"/>
</dbReference>
<dbReference type="InterPro" id="IPR011013">
    <property type="entry name" value="Gal_mutarotase_sf_dom"/>
</dbReference>
<dbReference type="Gene3D" id="3.20.20.80">
    <property type="entry name" value="Glycosidases"/>
    <property type="match status" value="1"/>
</dbReference>
<evidence type="ECO:0000256" key="5">
    <source>
        <dbReference type="ARBA" id="ARBA00023295"/>
    </source>
</evidence>
<dbReference type="PRINTS" id="PR00132">
    <property type="entry name" value="GLHYDRLASE2"/>
</dbReference>
<name>A0A871R6L3_DEKBR</name>
<reference evidence="9" key="1">
    <citation type="submission" date="2020-10" db="EMBL/GenBank/DDBJ databases">
        <authorList>
            <person name="Palmer J.M."/>
        </authorList>
    </citation>
    <scope>NUCLEOTIDE SEQUENCE</scope>
    <source>
        <strain evidence="9">UCD 2041</strain>
    </source>
</reference>
<dbReference type="Proteomes" id="UP000663131">
    <property type="component" value="Chromosome 2"/>
</dbReference>
<feature type="domain" description="Beta galactosidase small chain/" evidence="8">
    <location>
        <begin position="742"/>
        <end position="1006"/>
    </location>
</feature>
<keyword evidence="5 7" id="KW-0326">Glycosidase</keyword>
<dbReference type="PANTHER" id="PTHR46323:SF2">
    <property type="entry name" value="BETA-GALACTOSIDASE"/>
    <property type="match status" value="1"/>
</dbReference>
<sequence>MSPIVPLFLRNPHCVQENRLPTRAYTYDPNIFHSLNGQWFFKLFHSPTESPDLTKFNFSAAKIWDTIKVPSHWQLCGNGKYGLPGYQNLQYPYQLDIPNPPTVNPTGVYFHNFYCEEKDPTINYRIRFEGVDNCFQLYINQHYVGLSKGSRNSSEFVVDNYLIKGENIISVKVYKWSDSSYLEDQDEWRMSGIFRDVSLLTLPKTHIENFQVIPSFDSEYSDATLSLNLQIEGKYDAVKFTLYDCEDPHRPVDASELLQETDKAKTDPIKQIMIPAEKLKETVKIAIRNPKHWTAEDPYLYKYRLQVIFNGMALHSVYNHVGFRQVELIKGNIRINGCRIMFKGVNRHEHHPLYGRSVPLEFALRDLIIMKKHNINAVRTSHYPNDPKIYNFFDRLGFYVIDEADLETHGVQTGFNVYNNIEVELPETKQKYYEQNVCYLSSNPEYTDAYLDRASQLVLRDINHPAVVFWSLGNESGYGTNHQRMEKLIRKLDPSRLIHYEGDVNAISTDTYSVMYPSLDAMEVWRKSHTNKNREFSKPLILCEYAHAMGNGPGNLKEYEDLFYSNNFYQGGFIWEWTNHGIKSNALNKNDGQMHEIYAYGGDFGEEVHDGLFLMDGLSNSKHNETPGLIELKKTYEPVVIDLTDSQIIIKNRNDFKTTDYLKFVNVDDNSTIQVPSLKPNQSISIDVQTTAVSAVLKRDYGTLKAGYEISWGQLSPKLRVPRFSIPLTEETKFEETSRFLMATSQRMHLKFDKILGIVEDLRIGGKSLSNKIDGSTITFWRPPTNNDDAKDTKYWKDFNMHLVKQNVKDIEIQKNFRGFLGPLVFDWGFDTTQEYIIRTNGLSVHTIMNKSGRYQPKYLPRLGYEFWLGDNYDHFEWYGRGPGESYPDKKCSQKFGFFSSQNIDPFVYDYPQENGNHTDTHYVKICYKDNSAITISEKGKKFNFKISDEYAVEEARHPDEVKHYEKNYIRLDDRMQGLGSEACGTPVLDKYRVEMKDYDFTFNIDFTT</sequence>
<dbReference type="InterPro" id="IPR013783">
    <property type="entry name" value="Ig-like_fold"/>
</dbReference>
<dbReference type="KEGG" id="bbrx:BRETT_005344"/>
<dbReference type="InterPro" id="IPR014718">
    <property type="entry name" value="GH-type_carb-bd"/>
</dbReference>
<dbReference type="GO" id="GO:0009341">
    <property type="term" value="C:beta-galactosidase complex"/>
    <property type="evidence" value="ECO:0007669"/>
    <property type="project" value="InterPro"/>
</dbReference>
<dbReference type="InterPro" id="IPR006102">
    <property type="entry name" value="Ig-like_GH2"/>
</dbReference>
<proteinExistence type="inferred from homology"/>
<comment type="similarity">
    <text evidence="2 7">Belongs to the glycosyl hydrolase 2 family.</text>
</comment>
<evidence type="ECO:0000256" key="6">
    <source>
        <dbReference type="ARBA" id="ARBA00032230"/>
    </source>
</evidence>
<comment type="catalytic activity">
    <reaction evidence="1">
        <text>Hydrolysis of terminal non-reducing beta-D-galactose residues in beta-D-galactosides.</text>
        <dbReference type="EC" id="3.2.1.23"/>
    </reaction>
</comment>
<dbReference type="InterPro" id="IPR006103">
    <property type="entry name" value="Glyco_hydro_2_cat"/>
</dbReference>
<evidence type="ECO:0000259" key="8">
    <source>
        <dbReference type="SMART" id="SM01038"/>
    </source>
</evidence>
<dbReference type="SUPFAM" id="SSF74650">
    <property type="entry name" value="Galactose mutarotase-like"/>
    <property type="match status" value="1"/>
</dbReference>
<dbReference type="InterPro" id="IPR004199">
    <property type="entry name" value="B-gal_small/dom_5"/>
</dbReference>
<evidence type="ECO:0000313" key="9">
    <source>
        <dbReference type="EMBL" id="QOU18281.1"/>
    </source>
</evidence>
<dbReference type="PANTHER" id="PTHR46323">
    <property type="entry name" value="BETA-GALACTOSIDASE"/>
    <property type="match status" value="1"/>
</dbReference>
<dbReference type="Gene3D" id="2.60.40.10">
    <property type="entry name" value="Immunoglobulins"/>
    <property type="match status" value="2"/>
</dbReference>
<dbReference type="GO" id="GO:0004565">
    <property type="term" value="F:beta-galactosidase activity"/>
    <property type="evidence" value="ECO:0007669"/>
    <property type="project" value="UniProtKB-EC"/>
</dbReference>
<dbReference type="InterPro" id="IPR006101">
    <property type="entry name" value="Glyco_hydro_2"/>
</dbReference>
<evidence type="ECO:0000256" key="4">
    <source>
        <dbReference type="ARBA" id="ARBA00022801"/>
    </source>
</evidence>
<dbReference type="SUPFAM" id="SSF51445">
    <property type="entry name" value="(Trans)glycosidases"/>
    <property type="match status" value="1"/>
</dbReference>
<dbReference type="SUPFAM" id="SSF49785">
    <property type="entry name" value="Galactose-binding domain-like"/>
    <property type="match status" value="1"/>
</dbReference>
<evidence type="ECO:0000313" key="10">
    <source>
        <dbReference type="Proteomes" id="UP000663131"/>
    </source>
</evidence>